<reference evidence="3" key="3">
    <citation type="journal article" date="2018" name="Mol. Plant Microbe Interact.">
        <title>Genome sequence resources for the wheat stripe rust pathogen (Puccinia striiformis f. sp. tritici) and the barley stripe rust pathogen (Puccinia striiformis f. sp. hordei).</title>
        <authorList>
            <person name="Xia C."/>
            <person name="Wang M."/>
            <person name="Yin C."/>
            <person name="Cornejo O.E."/>
            <person name="Hulbert S.H."/>
            <person name="Chen X."/>
        </authorList>
    </citation>
    <scope>NUCLEOTIDE SEQUENCE [LARGE SCALE GENOMIC DNA]</scope>
    <source>
        <strain evidence="3">93TX-2</strain>
    </source>
</reference>
<dbReference type="VEuPathDB" id="FungiDB:PSTT_04239"/>
<gene>
    <name evidence="2" type="ORF">PSHT_00885</name>
</gene>
<dbReference type="Proteomes" id="UP000238274">
    <property type="component" value="Unassembled WGS sequence"/>
</dbReference>
<feature type="compositionally biased region" description="Basic and acidic residues" evidence="1">
    <location>
        <begin position="274"/>
        <end position="285"/>
    </location>
</feature>
<feature type="compositionally biased region" description="Polar residues" evidence="1">
    <location>
        <begin position="256"/>
        <end position="266"/>
    </location>
</feature>
<keyword evidence="3" id="KW-1185">Reference proteome</keyword>
<dbReference type="OrthoDB" id="2507331at2759"/>
<comment type="caution">
    <text evidence="2">The sequence shown here is derived from an EMBL/GenBank/DDBJ whole genome shotgun (WGS) entry which is preliminary data.</text>
</comment>
<feature type="region of interest" description="Disordered" evidence="1">
    <location>
        <begin position="238"/>
        <end position="302"/>
    </location>
</feature>
<organism evidence="2 3">
    <name type="scientific">Puccinia striiformis</name>
    <dbReference type="NCBI Taxonomy" id="27350"/>
    <lineage>
        <taxon>Eukaryota</taxon>
        <taxon>Fungi</taxon>
        <taxon>Dikarya</taxon>
        <taxon>Basidiomycota</taxon>
        <taxon>Pucciniomycotina</taxon>
        <taxon>Pucciniomycetes</taxon>
        <taxon>Pucciniales</taxon>
        <taxon>Pucciniaceae</taxon>
        <taxon>Puccinia</taxon>
    </lineage>
</organism>
<sequence>MIHDFNFIPVIKLPVGEDKENQDGRNNTNKENRSGTDNDRDCRGCKKRKASREFYRGQWKNDPERGTYRRTCQGCRLQLPAVCMATTADLSPPSENDGSALLGTFSRQVFRDLTNDPSRLIRERIFEHLRISSPYEFGYPNSSPLELAVLLLYSVNHTGSIADQKSSLSSISNSYGTEEGCGAAPPATAAEEDRIRADELEHKMPEKRKESPVPAPPAQLLVTSKRLSTGRFTNYAIARETVPKGNGPQFERSSKQRWPSTLTSDFSVAPRARRPSDNGLHDPARSDCSSCIPRRPRVKSVP</sequence>
<protein>
    <submittedName>
        <fullName evidence="2">Uncharacterized protein</fullName>
    </submittedName>
</protein>
<dbReference type="VEuPathDB" id="FungiDB:PSHT_00885"/>
<accession>A0A2S4WLK1</accession>
<feature type="region of interest" description="Disordered" evidence="1">
    <location>
        <begin position="16"/>
        <end position="44"/>
    </location>
</feature>
<evidence type="ECO:0000256" key="1">
    <source>
        <dbReference type="SAM" id="MobiDB-lite"/>
    </source>
</evidence>
<reference evidence="3" key="2">
    <citation type="journal article" date="2018" name="BMC Genomics">
        <title>Genomic insights into host adaptation between the wheat stripe rust pathogen (Puccinia striiformis f. sp. tritici) and the barley stripe rust pathogen (Puccinia striiformis f. sp. hordei).</title>
        <authorList>
            <person name="Xia C."/>
            <person name="Wang M."/>
            <person name="Yin C."/>
            <person name="Cornejo O.E."/>
            <person name="Hulbert S.H."/>
            <person name="Chen X."/>
        </authorList>
    </citation>
    <scope>NUCLEOTIDE SEQUENCE [LARGE SCALE GENOMIC DNA]</scope>
    <source>
        <strain evidence="3">93TX-2</strain>
    </source>
</reference>
<dbReference type="EMBL" id="PKSM01000007">
    <property type="protein sequence ID" value="POW22670.1"/>
    <property type="molecule type" value="Genomic_DNA"/>
</dbReference>
<evidence type="ECO:0000313" key="2">
    <source>
        <dbReference type="EMBL" id="POW22670.1"/>
    </source>
</evidence>
<evidence type="ECO:0000313" key="3">
    <source>
        <dbReference type="Proteomes" id="UP000238274"/>
    </source>
</evidence>
<name>A0A2S4WLK1_9BASI</name>
<dbReference type="AlphaFoldDB" id="A0A2S4WLK1"/>
<reference evidence="2 3" key="1">
    <citation type="submission" date="2017-12" db="EMBL/GenBank/DDBJ databases">
        <title>Gene loss provides genomic basis for host adaptation in cereal stripe rust fungi.</title>
        <authorList>
            <person name="Xia C."/>
        </authorList>
    </citation>
    <scope>NUCLEOTIDE SEQUENCE [LARGE SCALE GENOMIC DNA]</scope>
    <source>
        <strain evidence="2 3">93TX-2</strain>
    </source>
</reference>
<proteinExistence type="predicted"/>